<protein>
    <recommendedName>
        <fullName evidence="2">Nitrogen regulatory protein P-II</fullName>
    </recommendedName>
</protein>
<comment type="similarity">
    <text evidence="8">Belongs to the P(II) protein family.</text>
</comment>
<name>A0A368DMJ0_9PROT</name>
<evidence type="ECO:0000313" key="10">
    <source>
        <dbReference type="Proteomes" id="UP000253570"/>
    </source>
</evidence>
<evidence type="ECO:0000313" key="9">
    <source>
        <dbReference type="EMBL" id="RCL72546.1"/>
    </source>
</evidence>
<evidence type="ECO:0000256" key="4">
    <source>
        <dbReference type="ARBA" id="ARBA00022741"/>
    </source>
</evidence>
<evidence type="ECO:0000256" key="6">
    <source>
        <dbReference type="PIRSR" id="PIRSR039144-50"/>
    </source>
</evidence>
<dbReference type="Gene3D" id="3.30.70.120">
    <property type="match status" value="1"/>
</dbReference>
<evidence type="ECO:0000256" key="7">
    <source>
        <dbReference type="PIRSR" id="PIRSR602187-50"/>
    </source>
</evidence>
<dbReference type="Proteomes" id="UP000253570">
    <property type="component" value="Unassembled WGS sequence"/>
</dbReference>
<dbReference type="GO" id="GO:0005524">
    <property type="term" value="F:ATP binding"/>
    <property type="evidence" value="ECO:0007669"/>
    <property type="project" value="TreeGrafter"/>
</dbReference>
<keyword evidence="4" id="KW-0547">Nucleotide-binding</keyword>
<dbReference type="Pfam" id="PF00543">
    <property type="entry name" value="P-II"/>
    <property type="match status" value="1"/>
</dbReference>
<dbReference type="FunFam" id="3.30.70.120:FF:000001">
    <property type="entry name" value="Nitrogen regulatory protein P-II"/>
    <property type="match status" value="1"/>
</dbReference>
<dbReference type="PANTHER" id="PTHR30115:SF20">
    <property type="entry name" value="NITROGEN REGULATORY PROTEIN GLNK"/>
    <property type="match status" value="1"/>
</dbReference>
<dbReference type="PIRSF" id="PIRSF039144">
    <property type="entry name" value="GlnB"/>
    <property type="match status" value="1"/>
</dbReference>
<dbReference type="GO" id="GO:0030234">
    <property type="term" value="F:enzyme regulator activity"/>
    <property type="evidence" value="ECO:0007669"/>
    <property type="project" value="InterPro"/>
</dbReference>
<sequence>MKLITAIIKPFKLDDVRKALVDLGIEGMTVTEVKGFGRQKGHTEVYRGAEYEVNFIPKIQIDIVIKDEILDSATSAIVESAKTDKVGDGKIFVFDVTSAIRIRTGEVDAEAL</sequence>
<evidence type="ECO:0000256" key="1">
    <source>
        <dbReference type="ARBA" id="ARBA00011233"/>
    </source>
</evidence>
<comment type="caution">
    <text evidence="9">The sequence shown here is derived from an EMBL/GenBank/DDBJ whole genome shotgun (WGS) entry which is preliminary data.</text>
</comment>
<evidence type="ECO:0000256" key="5">
    <source>
        <dbReference type="ARBA" id="ARBA00023231"/>
    </source>
</evidence>
<dbReference type="InterPro" id="IPR011322">
    <property type="entry name" value="N-reg_PII-like_a/b"/>
</dbReference>
<dbReference type="PROSITE" id="PS00638">
    <property type="entry name" value="PII_GLNB_CTER"/>
    <property type="match status" value="1"/>
</dbReference>
<keyword evidence="5" id="KW-0535">Nitrogen fixation</keyword>
<evidence type="ECO:0000256" key="3">
    <source>
        <dbReference type="ARBA" id="ARBA00022553"/>
    </source>
</evidence>
<dbReference type="PROSITE" id="PS00496">
    <property type="entry name" value="PII_GLNB_UMP"/>
    <property type="match status" value="1"/>
</dbReference>
<dbReference type="InterPro" id="IPR015867">
    <property type="entry name" value="N-reg_PII/ATP_PRibTrfase_C"/>
</dbReference>
<accession>A0A368DMJ0</accession>
<gene>
    <name evidence="9" type="ORF">DBW71_05330</name>
</gene>
<dbReference type="PROSITE" id="PS51343">
    <property type="entry name" value="PII_GLNB_DOM"/>
    <property type="match status" value="1"/>
</dbReference>
<proteinExistence type="inferred from homology"/>
<evidence type="ECO:0000256" key="2">
    <source>
        <dbReference type="ARBA" id="ARBA00015681"/>
    </source>
</evidence>
<dbReference type="PANTHER" id="PTHR30115">
    <property type="entry name" value="NITROGEN REGULATORY PROTEIN P-II"/>
    <property type="match status" value="1"/>
</dbReference>
<dbReference type="SMART" id="SM00938">
    <property type="entry name" value="P-II"/>
    <property type="match status" value="1"/>
</dbReference>
<dbReference type="SUPFAM" id="SSF54913">
    <property type="entry name" value="GlnB-like"/>
    <property type="match status" value="1"/>
</dbReference>
<dbReference type="InterPro" id="IPR017918">
    <property type="entry name" value="N-reg_PII_CS"/>
</dbReference>
<dbReference type="AlphaFoldDB" id="A0A368DMJ0"/>
<keyword evidence="3 7" id="KW-0597">Phosphoprotein</keyword>
<evidence type="ECO:0000256" key="8">
    <source>
        <dbReference type="RuleBase" id="RU003936"/>
    </source>
</evidence>
<feature type="modified residue" description="O-UMP-tyrosine" evidence="6">
    <location>
        <position position="51"/>
    </location>
</feature>
<comment type="subunit">
    <text evidence="1">Homotrimer.</text>
</comment>
<dbReference type="EMBL" id="QOQD01000013">
    <property type="protein sequence ID" value="RCL72546.1"/>
    <property type="molecule type" value="Genomic_DNA"/>
</dbReference>
<dbReference type="PRINTS" id="PR00340">
    <property type="entry name" value="PIIGLNB"/>
</dbReference>
<dbReference type="InterPro" id="IPR002332">
    <property type="entry name" value="N-reg_PII_urydylation_site"/>
</dbReference>
<organism evidence="9 10">
    <name type="scientific">PS1 clade bacterium</name>
    <dbReference type="NCBI Taxonomy" id="2175152"/>
    <lineage>
        <taxon>Bacteria</taxon>
        <taxon>Pseudomonadati</taxon>
        <taxon>Pseudomonadota</taxon>
        <taxon>Alphaproteobacteria</taxon>
        <taxon>PS1 clade</taxon>
    </lineage>
</organism>
<reference evidence="9 10" key="1">
    <citation type="journal article" date="2018" name="Microbiome">
        <title>Fine metagenomic profile of the Mediterranean stratified and mixed water columns revealed by assembly and recruitment.</title>
        <authorList>
            <person name="Haro-Moreno J.M."/>
            <person name="Lopez-Perez M."/>
            <person name="De La Torre J.R."/>
            <person name="Picazo A."/>
            <person name="Camacho A."/>
            <person name="Rodriguez-Valera F."/>
        </authorList>
    </citation>
    <scope>NUCLEOTIDE SEQUENCE [LARGE SCALE GENOMIC DNA]</scope>
    <source>
        <strain evidence="9">MED-G57</strain>
    </source>
</reference>
<dbReference type="GO" id="GO:0005829">
    <property type="term" value="C:cytosol"/>
    <property type="evidence" value="ECO:0007669"/>
    <property type="project" value="TreeGrafter"/>
</dbReference>
<dbReference type="GO" id="GO:0006808">
    <property type="term" value="P:regulation of nitrogen utilization"/>
    <property type="evidence" value="ECO:0007669"/>
    <property type="project" value="InterPro"/>
</dbReference>
<dbReference type="InterPro" id="IPR002187">
    <property type="entry name" value="N-reg_PII"/>
</dbReference>